<dbReference type="InterPro" id="IPR001466">
    <property type="entry name" value="Beta-lactam-related"/>
</dbReference>
<proteinExistence type="predicted"/>
<dbReference type="SUPFAM" id="SSF56601">
    <property type="entry name" value="beta-lactamase/transpeptidase-like"/>
    <property type="match status" value="1"/>
</dbReference>
<feature type="domain" description="Beta-lactamase-related" evidence="1">
    <location>
        <begin position="35"/>
        <end position="273"/>
    </location>
</feature>
<reference evidence="2 3" key="1">
    <citation type="submission" date="2016-12" db="EMBL/GenBank/DDBJ databases">
        <authorList>
            <person name="Song W.-J."/>
            <person name="Kurnit D.M."/>
        </authorList>
    </citation>
    <scope>NUCLEOTIDE SEQUENCE [LARGE SCALE GENOMIC DNA]</scope>
    <source>
        <strain evidence="2 3">DSM 12503</strain>
    </source>
</reference>
<keyword evidence="3" id="KW-1185">Reference proteome</keyword>
<dbReference type="Gene3D" id="3.40.710.10">
    <property type="entry name" value="DD-peptidase/beta-lactamase superfamily"/>
    <property type="match status" value="1"/>
</dbReference>
<dbReference type="EMBL" id="FRFD01000017">
    <property type="protein sequence ID" value="SHO54063.1"/>
    <property type="molecule type" value="Genomic_DNA"/>
</dbReference>
<organism evidence="2 3">
    <name type="scientific">Anaerocolumna xylanovorans DSM 12503</name>
    <dbReference type="NCBI Taxonomy" id="1121345"/>
    <lineage>
        <taxon>Bacteria</taxon>
        <taxon>Bacillati</taxon>
        <taxon>Bacillota</taxon>
        <taxon>Clostridia</taxon>
        <taxon>Lachnospirales</taxon>
        <taxon>Lachnospiraceae</taxon>
        <taxon>Anaerocolumna</taxon>
    </lineage>
</organism>
<dbReference type="InterPro" id="IPR012338">
    <property type="entry name" value="Beta-lactam/transpept-like"/>
</dbReference>
<protein>
    <submittedName>
        <fullName evidence="2">CubicO group peptidase, beta-lactamase class C family</fullName>
    </submittedName>
</protein>
<dbReference type="Pfam" id="PF00144">
    <property type="entry name" value="Beta-lactamase"/>
    <property type="match status" value="1"/>
</dbReference>
<dbReference type="InterPro" id="IPR050789">
    <property type="entry name" value="Diverse_Enzym_Activities"/>
</dbReference>
<evidence type="ECO:0000259" key="1">
    <source>
        <dbReference type="Pfam" id="PF00144"/>
    </source>
</evidence>
<dbReference type="Proteomes" id="UP000184612">
    <property type="component" value="Unassembled WGS sequence"/>
</dbReference>
<accession>A0A1M7YN40</accession>
<name>A0A1M7YN40_9FIRM</name>
<gene>
    <name evidence="2" type="ORF">SAMN02745217_04502</name>
</gene>
<dbReference type="PANTHER" id="PTHR43283">
    <property type="entry name" value="BETA-LACTAMASE-RELATED"/>
    <property type="match status" value="1"/>
</dbReference>
<dbReference type="STRING" id="1121345.SAMN02745217_04502"/>
<dbReference type="PANTHER" id="PTHR43283:SF7">
    <property type="entry name" value="BETA-LACTAMASE-RELATED DOMAIN-CONTAINING PROTEIN"/>
    <property type="match status" value="1"/>
</dbReference>
<dbReference type="AlphaFoldDB" id="A0A1M7YN40"/>
<evidence type="ECO:0000313" key="2">
    <source>
        <dbReference type="EMBL" id="SHO54063.1"/>
    </source>
</evidence>
<sequence>MFENFIQKVKENNWPVYGIEVFYQGLVVNKYDFVPENRHPIYSATKVFTSTAAGIAAEEGKFSIDASLYDYLKEEIPTDVTHEQLETLRKISIKRLLTMSVPGYPFRPEGNNWLDFSLTFPIQYSNTPVFDYSNIPAYLAGAAVEKAVGEHLIKYLDTRLFKPLGIENPEYMNCPSGHFYGASGISLTVNELSRLGQLYLQNGQYNNKQILSESWVKEATAIQQMNREGGYGYYFWKYKDGYSINGKWGQKCYVFPEQQLMITYLADLEKGSDAIRLTMEQEILPGYGI</sequence>
<evidence type="ECO:0000313" key="3">
    <source>
        <dbReference type="Proteomes" id="UP000184612"/>
    </source>
</evidence>
<dbReference type="RefSeq" id="WP_073591126.1">
    <property type="nucleotide sequence ID" value="NZ_FRFD01000017.1"/>
</dbReference>